<accession>A0A972FUT9</accession>
<keyword evidence="8" id="KW-1185">Reference proteome</keyword>
<feature type="transmembrane region" description="Helical" evidence="6">
    <location>
        <begin position="42"/>
        <end position="64"/>
    </location>
</feature>
<protein>
    <submittedName>
        <fullName evidence="7">LysE family translocator</fullName>
    </submittedName>
</protein>
<keyword evidence="5 6" id="KW-0472">Membrane</keyword>
<dbReference type="Pfam" id="PF01810">
    <property type="entry name" value="LysE"/>
    <property type="match status" value="1"/>
</dbReference>
<keyword evidence="2" id="KW-1003">Cell membrane</keyword>
<evidence type="ECO:0000256" key="4">
    <source>
        <dbReference type="ARBA" id="ARBA00022989"/>
    </source>
</evidence>
<keyword evidence="3 6" id="KW-0812">Transmembrane</keyword>
<dbReference type="Proteomes" id="UP000737113">
    <property type="component" value="Unassembled WGS sequence"/>
</dbReference>
<dbReference type="GO" id="GO:0005886">
    <property type="term" value="C:plasma membrane"/>
    <property type="evidence" value="ECO:0007669"/>
    <property type="project" value="UniProtKB-SubCell"/>
</dbReference>
<comment type="caution">
    <text evidence="7">The sequence shown here is derived from an EMBL/GenBank/DDBJ whole genome shotgun (WGS) entry which is preliminary data.</text>
</comment>
<name>A0A972FUT9_9GAMM</name>
<evidence type="ECO:0000256" key="1">
    <source>
        <dbReference type="ARBA" id="ARBA00004651"/>
    </source>
</evidence>
<gene>
    <name evidence="7" type="ORF">HC757_00305</name>
</gene>
<feature type="transmembrane region" description="Helical" evidence="6">
    <location>
        <begin position="145"/>
        <end position="170"/>
    </location>
</feature>
<dbReference type="InterPro" id="IPR001123">
    <property type="entry name" value="LeuE-type"/>
</dbReference>
<feature type="transmembrane region" description="Helical" evidence="6">
    <location>
        <begin position="71"/>
        <end position="89"/>
    </location>
</feature>
<keyword evidence="4 6" id="KW-1133">Transmembrane helix</keyword>
<dbReference type="AlphaFoldDB" id="A0A972FUT9"/>
<evidence type="ECO:0000256" key="2">
    <source>
        <dbReference type="ARBA" id="ARBA00022475"/>
    </source>
</evidence>
<evidence type="ECO:0000256" key="6">
    <source>
        <dbReference type="SAM" id="Phobius"/>
    </source>
</evidence>
<dbReference type="EMBL" id="JAAXYH010000001">
    <property type="protein sequence ID" value="NMH63628.1"/>
    <property type="molecule type" value="Genomic_DNA"/>
</dbReference>
<proteinExistence type="predicted"/>
<dbReference type="PANTHER" id="PTHR30086">
    <property type="entry name" value="ARGININE EXPORTER PROTEIN ARGO"/>
    <property type="match status" value="1"/>
</dbReference>
<evidence type="ECO:0000256" key="5">
    <source>
        <dbReference type="ARBA" id="ARBA00023136"/>
    </source>
</evidence>
<feature type="transmembrane region" description="Helical" evidence="6">
    <location>
        <begin position="182"/>
        <end position="201"/>
    </location>
</feature>
<evidence type="ECO:0000256" key="3">
    <source>
        <dbReference type="ARBA" id="ARBA00022692"/>
    </source>
</evidence>
<dbReference type="GO" id="GO:0015171">
    <property type="term" value="F:amino acid transmembrane transporter activity"/>
    <property type="evidence" value="ECO:0007669"/>
    <property type="project" value="TreeGrafter"/>
</dbReference>
<evidence type="ECO:0000313" key="8">
    <source>
        <dbReference type="Proteomes" id="UP000737113"/>
    </source>
</evidence>
<reference evidence="7" key="1">
    <citation type="submission" date="2020-04" db="EMBL/GenBank/DDBJ databases">
        <title>Description of Shewanella salipaludis sp. nov., isolated from a salt marsh.</title>
        <authorList>
            <person name="Park S."/>
            <person name="Yoon J.-H."/>
        </authorList>
    </citation>
    <scope>NUCLEOTIDE SEQUENCE</scope>
    <source>
        <strain evidence="7">SHSM-M6</strain>
    </source>
</reference>
<dbReference type="PANTHER" id="PTHR30086:SF20">
    <property type="entry name" value="ARGININE EXPORTER PROTEIN ARGO-RELATED"/>
    <property type="match status" value="1"/>
</dbReference>
<sequence length="202" mass="20798">MEAVITLATATALLLGSPGPAPLALAATSAAFGVKPSLGFLGGILCGLAVAIVGATAGMATVLANWPELKLALQLTGGLYIAYVAYKIAMAPALSHGTASGSDTAPRPTFVDGFILNILNPKAYAAFLALFSQFLLPGDGALGSYLSTGIVCFLVAVLVDSLWLLLGGLLRRLFERPLWARCIRFGFAASMLLAVGLSLTWI</sequence>
<evidence type="ECO:0000313" key="7">
    <source>
        <dbReference type="EMBL" id="NMH63628.1"/>
    </source>
</evidence>
<comment type="subcellular location">
    <subcellularLocation>
        <location evidence="1">Cell membrane</location>
        <topology evidence="1">Multi-pass membrane protein</topology>
    </subcellularLocation>
</comment>
<organism evidence="7 8">
    <name type="scientific">Shewanella salipaludis</name>
    <dbReference type="NCBI Taxonomy" id="2723052"/>
    <lineage>
        <taxon>Bacteria</taxon>
        <taxon>Pseudomonadati</taxon>
        <taxon>Pseudomonadota</taxon>
        <taxon>Gammaproteobacteria</taxon>
        <taxon>Alteromonadales</taxon>
        <taxon>Shewanellaceae</taxon>
        <taxon>Shewanella</taxon>
    </lineage>
</organism>